<comment type="caution">
    <text evidence="2">The sequence shown here is derived from an EMBL/GenBank/DDBJ whole genome shotgun (WGS) entry which is preliminary data.</text>
</comment>
<keyword evidence="3" id="KW-1185">Reference proteome</keyword>
<protein>
    <submittedName>
        <fullName evidence="2">Uncharacterized protein</fullName>
    </submittedName>
</protein>
<keyword evidence="1" id="KW-1133">Transmembrane helix</keyword>
<feature type="transmembrane region" description="Helical" evidence="1">
    <location>
        <begin position="68"/>
        <end position="94"/>
    </location>
</feature>
<organism evidence="2 3">
    <name type="scientific">Solibacillus faecavium</name>
    <dbReference type="NCBI Taxonomy" id="2762221"/>
    <lineage>
        <taxon>Bacteria</taxon>
        <taxon>Bacillati</taxon>
        <taxon>Bacillota</taxon>
        <taxon>Bacilli</taxon>
        <taxon>Bacillales</taxon>
        <taxon>Caryophanaceae</taxon>
        <taxon>Solibacillus</taxon>
    </lineage>
</organism>
<sequence>MELDKLKKLQIPVIAGWISVASGLFTLLLLNISMLTNDSILFEYFSLILGIGFIFAWPAIFSKKSRFLGVWALGIILFLTIFFFSIFLLGWIIVPFP</sequence>
<evidence type="ECO:0000313" key="2">
    <source>
        <dbReference type="EMBL" id="MBD8036422.1"/>
    </source>
</evidence>
<feature type="transmembrane region" description="Helical" evidence="1">
    <location>
        <begin position="12"/>
        <end position="35"/>
    </location>
</feature>
<dbReference type="RefSeq" id="WP_191699366.1">
    <property type="nucleotide sequence ID" value="NZ_JACSPZ010000002.1"/>
</dbReference>
<gene>
    <name evidence="2" type="ORF">H9635_06675</name>
</gene>
<evidence type="ECO:0000313" key="3">
    <source>
        <dbReference type="Proteomes" id="UP000619101"/>
    </source>
</evidence>
<name>A0ABR8XWU9_9BACL</name>
<evidence type="ECO:0000256" key="1">
    <source>
        <dbReference type="SAM" id="Phobius"/>
    </source>
</evidence>
<accession>A0ABR8XWU9</accession>
<keyword evidence="1" id="KW-0812">Transmembrane</keyword>
<proteinExistence type="predicted"/>
<dbReference type="EMBL" id="JACSPZ010000002">
    <property type="protein sequence ID" value="MBD8036422.1"/>
    <property type="molecule type" value="Genomic_DNA"/>
</dbReference>
<dbReference type="Proteomes" id="UP000619101">
    <property type="component" value="Unassembled WGS sequence"/>
</dbReference>
<keyword evidence="1" id="KW-0472">Membrane</keyword>
<feature type="transmembrane region" description="Helical" evidence="1">
    <location>
        <begin position="41"/>
        <end position="61"/>
    </location>
</feature>
<reference evidence="2 3" key="1">
    <citation type="submission" date="2020-08" db="EMBL/GenBank/DDBJ databases">
        <title>A Genomic Blueprint of the Chicken Gut Microbiome.</title>
        <authorList>
            <person name="Gilroy R."/>
            <person name="Ravi A."/>
            <person name="Getino M."/>
            <person name="Pursley I."/>
            <person name="Horton D.L."/>
            <person name="Alikhan N.-F."/>
            <person name="Baker D."/>
            <person name="Gharbi K."/>
            <person name="Hall N."/>
            <person name="Watson M."/>
            <person name="Adriaenssens E.M."/>
            <person name="Foster-Nyarko E."/>
            <person name="Jarju S."/>
            <person name="Secka A."/>
            <person name="Antonio M."/>
            <person name="Oren A."/>
            <person name="Chaudhuri R."/>
            <person name="La Ragione R.M."/>
            <person name="Hildebrand F."/>
            <person name="Pallen M.J."/>
        </authorList>
    </citation>
    <scope>NUCLEOTIDE SEQUENCE [LARGE SCALE GENOMIC DNA]</scope>
    <source>
        <strain evidence="2 3">A46</strain>
    </source>
</reference>